<dbReference type="AlphaFoldDB" id="A0A418ZY44"/>
<gene>
    <name evidence="2" type="ORF">D3P05_19705</name>
</gene>
<comment type="caution">
    <text evidence="2">The sequence shown here is derived from an EMBL/GenBank/DDBJ whole genome shotgun (WGS) entry which is preliminary data.</text>
</comment>
<dbReference type="Proteomes" id="UP000283587">
    <property type="component" value="Unassembled WGS sequence"/>
</dbReference>
<reference evidence="3" key="1">
    <citation type="submission" date="2018-09" db="EMBL/GenBank/DDBJ databases">
        <title>Paracoccus onubensis nov. sp. a moderate halophilic bacterium isolated from Gruta de las Maravillas (Aracena, Spain).</title>
        <authorList>
            <person name="Jurado V."/>
            <person name="Gutierrez-Patricio S."/>
            <person name="Gonzalez-Pimentel J.L."/>
            <person name="Miller A.Z."/>
            <person name="Laiz L."/>
            <person name="Saiz-Jimenez C."/>
        </authorList>
    </citation>
    <scope>NUCLEOTIDE SEQUENCE [LARGE SCALE GENOMIC DNA]</scope>
    <source>
        <strain evidence="3">DSM 26381</strain>
    </source>
</reference>
<proteinExistence type="predicted"/>
<feature type="region of interest" description="Disordered" evidence="1">
    <location>
        <begin position="1"/>
        <end position="62"/>
    </location>
</feature>
<organism evidence="2 3">
    <name type="scientific">Paracoccus siganidrum</name>
    <dbReference type="NCBI Taxonomy" id="1276757"/>
    <lineage>
        <taxon>Bacteria</taxon>
        <taxon>Pseudomonadati</taxon>
        <taxon>Pseudomonadota</taxon>
        <taxon>Alphaproteobacteria</taxon>
        <taxon>Rhodobacterales</taxon>
        <taxon>Paracoccaceae</taxon>
        <taxon>Paracoccus</taxon>
    </lineage>
</organism>
<protein>
    <submittedName>
        <fullName evidence="2">Uncharacterized protein</fullName>
    </submittedName>
</protein>
<feature type="compositionally biased region" description="Polar residues" evidence="1">
    <location>
        <begin position="44"/>
        <end position="62"/>
    </location>
</feature>
<accession>A0A418ZY44</accession>
<evidence type="ECO:0000313" key="3">
    <source>
        <dbReference type="Proteomes" id="UP000283587"/>
    </source>
</evidence>
<evidence type="ECO:0000256" key="1">
    <source>
        <dbReference type="SAM" id="MobiDB-lite"/>
    </source>
</evidence>
<name>A0A418ZY44_9RHOB</name>
<sequence length="62" mass="6510">MGPQTCRGAGGDVAGRGYLDERAGKPGTGRKGLKLRLLREYPSRRQTVPGGNSTVVLSRPSA</sequence>
<keyword evidence="3" id="KW-1185">Reference proteome</keyword>
<dbReference type="EMBL" id="QZEW01000113">
    <property type="protein sequence ID" value="RJL05394.1"/>
    <property type="molecule type" value="Genomic_DNA"/>
</dbReference>
<evidence type="ECO:0000313" key="2">
    <source>
        <dbReference type="EMBL" id="RJL05394.1"/>
    </source>
</evidence>